<protein>
    <recommendedName>
        <fullName evidence="3">WXG100 family type VII secretion target</fullName>
    </recommendedName>
</protein>
<dbReference type="EMBL" id="BAAAMR010000053">
    <property type="protein sequence ID" value="GAA2149744.1"/>
    <property type="molecule type" value="Genomic_DNA"/>
</dbReference>
<keyword evidence="2" id="KW-1185">Reference proteome</keyword>
<evidence type="ECO:0008006" key="3">
    <source>
        <dbReference type="Google" id="ProtNLM"/>
    </source>
</evidence>
<organism evidence="1 2">
    <name type="scientific">Actinomadura napierensis</name>
    <dbReference type="NCBI Taxonomy" id="267854"/>
    <lineage>
        <taxon>Bacteria</taxon>
        <taxon>Bacillati</taxon>
        <taxon>Actinomycetota</taxon>
        <taxon>Actinomycetes</taxon>
        <taxon>Streptosporangiales</taxon>
        <taxon>Thermomonosporaceae</taxon>
        <taxon>Actinomadura</taxon>
    </lineage>
</organism>
<dbReference type="Proteomes" id="UP001501020">
    <property type="component" value="Unassembled WGS sequence"/>
</dbReference>
<gene>
    <name evidence="1" type="ORF">GCM10009727_53470</name>
</gene>
<proteinExistence type="predicted"/>
<dbReference type="Gene3D" id="1.10.287.1060">
    <property type="entry name" value="ESAT-6-like"/>
    <property type="match status" value="1"/>
</dbReference>
<sequence length="304" mass="32852">MTPNPDPRAKPLGNFPEATIPQVRQSLPPTWMHYIRGDYAGMYQLAGQLYALAKAGNPAVARITKQVNDLIGQDHDKWSGQAADAFKNSYGQDAAIMTAVNRIASAVGGVMDNLACRLAEIEHGIDQQLEIGFAAGYFVQDDAFRRTNYPSPPPGPSQYTEMAKAFNDYLAKAYKDADEARKLAATELATLAGTLEEGLKYYEGKSPLSGSLDPGGLLNQGEHNWYNPKIEKVSKAYDEQMKKLKSSGTDLKSAISDMQKIGDGAQQVGDVISQIKPIEKYGTTISEIGSIISQIGGFAKVPAS</sequence>
<evidence type="ECO:0000313" key="2">
    <source>
        <dbReference type="Proteomes" id="UP001501020"/>
    </source>
</evidence>
<evidence type="ECO:0000313" key="1">
    <source>
        <dbReference type="EMBL" id="GAA2149744.1"/>
    </source>
</evidence>
<reference evidence="1 2" key="1">
    <citation type="journal article" date="2019" name="Int. J. Syst. Evol. Microbiol.">
        <title>The Global Catalogue of Microorganisms (GCM) 10K type strain sequencing project: providing services to taxonomists for standard genome sequencing and annotation.</title>
        <authorList>
            <consortium name="The Broad Institute Genomics Platform"/>
            <consortium name="The Broad Institute Genome Sequencing Center for Infectious Disease"/>
            <person name="Wu L."/>
            <person name="Ma J."/>
        </authorList>
    </citation>
    <scope>NUCLEOTIDE SEQUENCE [LARGE SCALE GENOMIC DNA]</scope>
    <source>
        <strain evidence="1 2">JCM 13850</strain>
    </source>
</reference>
<name>A0ABN2ZZ74_9ACTN</name>
<dbReference type="InterPro" id="IPR036689">
    <property type="entry name" value="ESAT-6-like_sf"/>
</dbReference>
<dbReference type="SUPFAM" id="SSF140453">
    <property type="entry name" value="EsxAB dimer-like"/>
    <property type="match status" value="1"/>
</dbReference>
<accession>A0ABN2ZZ74</accession>
<comment type="caution">
    <text evidence="1">The sequence shown here is derived from an EMBL/GenBank/DDBJ whole genome shotgun (WGS) entry which is preliminary data.</text>
</comment>